<dbReference type="EMBL" id="DVAD01000007">
    <property type="protein sequence ID" value="HIJ99453.1"/>
    <property type="molecule type" value="Genomic_DNA"/>
</dbReference>
<feature type="transmembrane region" description="Helical" evidence="1">
    <location>
        <begin position="12"/>
        <end position="30"/>
    </location>
</feature>
<keyword evidence="1" id="KW-0812">Transmembrane</keyword>
<organism evidence="2 3">
    <name type="scientific">Candidatus Undinarchaeum marinum</name>
    <dbReference type="NCBI Taxonomy" id="2756141"/>
    <lineage>
        <taxon>Archaea</taxon>
        <taxon>Candidatus Undinarchaeota</taxon>
        <taxon>Candidatus Undinarchaeia</taxon>
        <taxon>Candidatus Undinarchaeales</taxon>
        <taxon>Candidatus Undinarchaeaceae</taxon>
        <taxon>Candidatus Undinarchaeum</taxon>
    </lineage>
</organism>
<sequence>MEKGVPESLRMWFLFHFAVDLAFGLPLLFQPEFLFKLFGLPFVELLTARLLGAGLLGLGFVSLYAHKKGREVYDTLLTMKIAWSLVAIFALLISRPILWPIVAIFVIFSATWIYYRRRIR</sequence>
<keyword evidence="1" id="KW-0472">Membrane</keyword>
<accession>A0A832XFS5</accession>
<reference evidence="2 3" key="1">
    <citation type="journal article" name="Nat. Commun.">
        <title>Undinarchaeota illuminate DPANN phylogeny and the impact of gene transfer on archaeal evolution.</title>
        <authorList>
            <person name="Dombrowski N."/>
            <person name="Williams T.A."/>
            <person name="Sun J."/>
            <person name="Woodcroft B.J."/>
            <person name="Lee J.H."/>
            <person name="Minh B.Q."/>
            <person name="Rinke C."/>
            <person name="Spang A."/>
        </authorList>
    </citation>
    <scope>NUCLEOTIDE SEQUENCE [LARGE SCALE GENOMIC DNA]</scope>
    <source>
        <strain evidence="2">MAG_bin17</strain>
    </source>
</reference>
<feature type="transmembrane region" description="Helical" evidence="1">
    <location>
        <begin position="97"/>
        <end position="115"/>
    </location>
</feature>
<evidence type="ECO:0000313" key="3">
    <source>
        <dbReference type="Proteomes" id="UP000604391"/>
    </source>
</evidence>
<feature type="transmembrane region" description="Helical" evidence="1">
    <location>
        <begin position="42"/>
        <end position="65"/>
    </location>
</feature>
<name>A0A832XFS5_9ARCH</name>
<gene>
    <name evidence="2" type="ORF">H1011_01350</name>
</gene>
<dbReference type="AlphaFoldDB" id="A0A832XFS5"/>
<keyword evidence="1" id="KW-1133">Transmembrane helix</keyword>
<feature type="transmembrane region" description="Helical" evidence="1">
    <location>
        <begin position="72"/>
        <end position="91"/>
    </location>
</feature>
<dbReference type="Proteomes" id="UP000604391">
    <property type="component" value="Unassembled WGS sequence"/>
</dbReference>
<evidence type="ECO:0000313" key="2">
    <source>
        <dbReference type="EMBL" id="HIJ99453.1"/>
    </source>
</evidence>
<proteinExistence type="predicted"/>
<comment type="caution">
    <text evidence="2">The sequence shown here is derived from an EMBL/GenBank/DDBJ whole genome shotgun (WGS) entry which is preliminary data.</text>
</comment>
<keyword evidence="3" id="KW-1185">Reference proteome</keyword>
<evidence type="ECO:0000256" key="1">
    <source>
        <dbReference type="SAM" id="Phobius"/>
    </source>
</evidence>
<protein>
    <submittedName>
        <fullName evidence="2">Uncharacterized protein</fullName>
    </submittedName>
</protein>